<comment type="caution">
    <text evidence="8">The sequence shown here is derived from an EMBL/GenBank/DDBJ whole genome shotgun (WGS) entry which is preliminary data.</text>
</comment>
<evidence type="ECO:0000256" key="5">
    <source>
        <dbReference type="ARBA" id="ARBA00023163"/>
    </source>
</evidence>
<dbReference type="Pfam" id="PF00172">
    <property type="entry name" value="Zn_clus"/>
    <property type="match status" value="1"/>
</dbReference>
<dbReference type="Gene3D" id="4.10.240.10">
    <property type="entry name" value="Zn(2)-C6 fungal-type DNA-binding domain"/>
    <property type="match status" value="1"/>
</dbReference>
<dbReference type="InterPro" id="IPR001138">
    <property type="entry name" value="Zn2Cys6_DnaBD"/>
</dbReference>
<dbReference type="PROSITE" id="PS00463">
    <property type="entry name" value="ZN2_CY6_FUNGAL_1"/>
    <property type="match status" value="1"/>
</dbReference>
<organism evidence="8">
    <name type="scientific">Talaromyces marneffei PM1</name>
    <dbReference type="NCBI Taxonomy" id="1077442"/>
    <lineage>
        <taxon>Eukaryota</taxon>
        <taxon>Fungi</taxon>
        <taxon>Dikarya</taxon>
        <taxon>Ascomycota</taxon>
        <taxon>Pezizomycotina</taxon>
        <taxon>Eurotiomycetes</taxon>
        <taxon>Eurotiomycetidae</taxon>
        <taxon>Eurotiales</taxon>
        <taxon>Trichocomaceae</taxon>
        <taxon>Talaromyces</taxon>
        <taxon>Talaromyces sect. Talaromyces</taxon>
    </lineage>
</organism>
<name>A0A093W022_TALMA</name>
<dbReference type="GO" id="GO:0008270">
    <property type="term" value="F:zinc ion binding"/>
    <property type="evidence" value="ECO:0007669"/>
    <property type="project" value="InterPro"/>
</dbReference>
<keyword evidence="5" id="KW-0804">Transcription</keyword>
<protein>
    <submittedName>
        <fullName evidence="8">Sterigmatocystin biosynthesis regulatory protein</fullName>
    </submittedName>
</protein>
<dbReference type="EMBL" id="JPOX01000003">
    <property type="protein sequence ID" value="KFX52231.1"/>
    <property type="molecule type" value="Genomic_DNA"/>
</dbReference>
<sequence length="557" mass="62900">MPLSRKKSCVRCRQSKLRCNQATPSCSRCSERGVRCLYDWKIGGAAPYANSTASKVSRTHLMPSRISEELIDGASQFENLDNTSALSASTFMNHELQAPDLSLDDFELDLTSMNAERSLGTPNLEPSLGATAESSTFPLRTDIPEYLEIGVPEPSAETLEMITCHLSDSEQWSLGRTISPNPASHVPQTLPVQLPPRRGTFQRRNVIRHCLSSSIVLGQLTNFSKMMIQGDRLPPFICPPCQLHEEMVFDCARSRKHQCLPKDLAICASLVQMFYSRTPQNADFVWKTIYVETDRLHREQLAALQAITIYILLQALDVESGEANGAHSLLHNVIAISTSVSNRNKVVLNNLYGIPARQQWVHEESVRRLDSCLYYFRTTIPTKFLTFVYTFRTMIILLIIDLLLEGLLEHQTVKCHSLRGAGLDNIPLPASRDLWEAETNFAWRNEYEKYLSQRKINKVLTIGDLMELTEGGALKTLLETDPRFDLVPDAYAWCESLDSLGSLLWMAIPFQQRRTRPGMNEVCGWSYGVAVVGKPMREVLALEDYAQIEVQYNEAYK</sequence>
<accession>A0A093W022</accession>
<gene>
    <name evidence="8" type="ORF">GQ26_0031570</name>
</gene>
<proteinExistence type="predicted"/>
<evidence type="ECO:0000313" key="8">
    <source>
        <dbReference type="EMBL" id="KFX52231.1"/>
    </source>
</evidence>
<dbReference type="PROSITE" id="PS50048">
    <property type="entry name" value="ZN2_CY6_FUNGAL_2"/>
    <property type="match status" value="1"/>
</dbReference>
<keyword evidence="4" id="KW-0238">DNA-binding</keyword>
<evidence type="ECO:0000259" key="7">
    <source>
        <dbReference type="PROSITE" id="PS50048"/>
    </source>
</evidence>
<keyword evidence="6" id="KW-0539">Nucleus</keyword>
<evidence type="ECO:0000256" key="2">
    <source>
        <dbReference type="ARBA" id="ARBA00022833"/>
    </source>
</evidence>
<reference evidence="8" key="1">
    <citation type="journal article" date="2014" name="PLoS Genet.">
        <title>Signature Gene Expression Reveals Novel Clues to the Molecular Mechanisms of Dimorphic Transition in Penicillium marneffei.</title>
        <authorList>
            <person name="Yang E."/>
            <person name="Wang G."/>
            <person name="Cai J."/>
            <person name="Woo P.C."/>
            <person name="Lau S.K."/>
            <person name="Yuen K.-Y."/>
            <person name="Chow W.-N."/>
            <person name="Lin X."/>
        </authorList>
    </citation>
    <scope>NUCLEOTIDE SEQUENCE [LARGE SCALE GENOMIC DNA]</scope>
    <source>
        <strain evidence="8">PM1</strain>
    </source>
</reference>
<dbReference type="AlphaFoldDB" id="A0A093W022"/>
<dbReference type="SUPFAM" id="SSF57701">
    <property type="entry name" value="Zn2/Cys6 DNA-binding domain"/>
    <property type="match status" value="1"/>
</dbReference>
<evidence type="ECO:0000256" key="4">
    <source>
        <dbReference type="ARBA" id="ARBA00023125"/>
    </source>
</evidence>
<keyword evidence="3" id="KW-0805">Transcription regulation</keyword>
<evidence type="ECO:0000256" key="1">
    <source>
        <dbReference type="ARBA" id="ARBA00022723"/>
    </source>
</evidence>
<keyword evidence="1" id="KW-0479">Metal-binding</keyword>
<evidence type="ECO:0000256" key="6">
    <source>
        <dbReference type="ARBA" id="ARBA00023242"/>
    </source>
</evidence>
<dbReference type="PANTHER" id="PTHR47660:SF3">
    <property type="entry name" value="FINGER DOMAIN PROTEIN, PUTATIVE (AFU_ORTHOLOGUE AFUA_4G03310)-RELATED"/>
    <property type="match status" value="1"/>
</dbReference>
<feature type="domain" description="Zn(2)-C6 fungal-type" evidence="7">
    <location>
        <begin position="8"/>
        <end position="38"/>
    </location>
</feature>
<dbReference type="CDD" id="cd00067">
    <property type="entry name" value="GAL4"/>
    <property type="match status" value="1"/>
</dbReference>
<evidence type="ECO:0000256" key="3">
    <source>
        <dbReference type="ARBA" id="ARBA00023015"/>
    </source>
</evidence>
<dbReference type="SMART" id="SM00066">
    <property type="entry name" value="GAL4"/>
    <property type="match status" value="1"/>
</dbReference>
<dbReference type="GO" id="GO:0003677">
    <property type="term" value="F:DNA binding"/>
    <property type="evidence" value="ECO:0007669"/>
    <property type="project" value="UniProtKB-KW"/>
</dbReference>
<dbReference type="InterPro" id="IPR036864">
    <property type="entry name" value="Zn2-C6_fun-type_DNA-bd_sf"/>
</dbReference>
<dbReference type="PANTHER" id="PTHR47660">
    <property type="entry name" value="TRANSCRIPTION FACTOR WITH C2H2 AND ZN(2)-CYS(6) DNA BINDING DOMAIN (EUROFUNG)-RELATED-RELATED"/>
    <property type="match status" value="1"/>
</dbReference>
<dbReference type="GO" id="GO:0000981">
    <property type="term" value="F:DNA-binding transcription factor activity, RNA polymerase II-specific"/>
    <property type="evidence" value="ECO:0007669"/>
    <property type="project" value="InterPro"/>
</dbReference>
<keyword evidence="2" id="KW-0862">Zinc</keyword>